<reference evidence="2 3" key="1">
    <citation type="submission" date="2019-02" db="EMBL/GenBank/DDBJ databases">
        <title>Deep-cultivation of Planctomycetes and their phenomic and genomic characterization uncovers novel biology.</title>
        <authorList>
            <person name="Wiegand S."/>
            <person name="Jogler M."/>
            <person name="Boedeker C."/>
            <person name="Pinto D."/>
            <person name="Vollmers J."/>
            <person name="Rivas-Marin E."/>
            <person name="Kohn T."/>
            <person name="Peeters S.H."/>
            <person name="Heuer A."/>
            <person name="Rast P."/>
            <person name="Oberbeckmann S."/>
            <person name="Bunk B."/>
            <person name="Jeske O."/>
            <person name="Meyerdierks A."/>
            <person name="Storesund J.E."/>
            <person name="Kallscheuer N."/>
            <person name="Luecker S."/>
            <person name="Lage O.M."/>
            <person name="Pohl T."/>
            <person name="Merkel B.J."/>
            <person name="Hornburger P."/>
            <person name="Mueller R.-W."/>
            <person name="Bruemmer F."/>
            <person name="Labrenz M."/>
            <person name="Spormann A.M."/>
            <person name="Op den Camp H."/>
            <person name="Overmann J."/>
            <person name="Amann R."/>
            <person name="Jetten M.S.M."/>
            <person name="Mascher T."/>
            <person name="Medema M.H."/>
            <person name="Devos D.P."/>
            <person name="Kaster A.-K."/>
            <person name="Ovreas L."/>
            <person name="Rohde M."/>
            <person name="Galperin M.Y."/>
            <person name="Jogler C."/>
        </authorList>
    </citation>
    <scope>NUCLEOTIDE SEQUENCE [LARGE SCALE GENOMIC DNA]</scope>
    <source>
        <strain evidence="2 3">K23_9</strain>
    </source>
</reference>
<gene>
    <name evidence="2" type="ORF">K239x_28210</name>
</gene>
<evidence type="ECO:0000259" key="1">
    <source>
        <dbReference type="Pfam" id="PF02746"/>
    </source>
</evidence>
<dbReference type="SUPFAM" id="SSF54826">
    <property type="entry name" value="Enolase N-terminal domain-like"/>
    <property type="match status" value="1"/>
</dbReference>
<dbReference type="Pfam" id="PF02746">
    <property type="entry name" value="MR_MLE_N"/>
    <property type="match status" value="1"/>
</dbReference>
<keyword evidence="3" id="KW-1185">Reference proteome</keyword>
<name>A0A517NUN8_9BACT</name>
<feature type="domain" description="Mandelate racemase/muconate lactonizing enzyme N-terminal" evidence="1">
    <location>
        <begin position="16"/>
        <end position="106"/>
    </location>
</feature>
<dbReference type="Gene3D" id="3.30.390.10">
    <property type="entry name" value="Enolase-like, N-terminal domain"/>
    <property type="match status" value="1"/>
</dbReference>
<evidence type="ECO:0000313" key="2">
    <source>
        <dbReference type="EMBL" id="QDT10830.1"/>
    </source>
</evidence>
<evidence type="ECO:0000313" key="3">
    <source>
        <dbReference type="Proteomes" id="UP000319817"/>
    </source>
</evidence>
<protein>
    <recommendedName>
        <fullName evidence="1">Mandelate racemase/muconate lactonizing enzyme N-terminal domain-containing protein</fullName>
    </recommendedName>
</protein>
<dbReference type="AlphaFoldDB" id="A0A517NUN8"/>
<organism evidence="2 3">
    <name type="scientific">Stieleria marina</name>
    <dbReference type="NCBI Taxonomy" id="1930275"/>
    <lineage>
        <taxon>Bacteria</taxon>
        <taxon>Pseudomonadati</taxon>
        <taxon>Planctomycetota</taxon>
        <taxon>Planctomycetia</taxon>
        <taxon>Pirellulales</taxon>
        <taxon>Pirellulaceae</taxon>
        <taxon>Stieleria</taxon>
    </lineage>
</organism>
<proteinExistence type="predicted"/>
<dbReference type="EMBL" id="CP036526">
    <property type="protein sequence ID" value="QDT10830.1"/>
    <property type="molecule type" value="Genomic_DNA"/>
</dbReference>
<accession>A0A517NUN8</accession>
<dbReference type="Proteomes" id="UP000319817">
    <property type="component" value="Chromosome"/>
</dbReference>
<dbReference type="RefSeq" id="WP_419190013.1">
    <property type="nucleotide sequence ID" value="NZ_CP036526.1"/>
</dbReference>
<dbReference type="InterPro" id="IPR013341">
    <property type="entry name" value="Mandelate_racemase_N_dom"/>
</dbReference>
<sequence>MKLTLHRYHLPLEFEFIISRGSISAQPSLVVELEHNGHRGYGEATANEYYDHTVDSMSESIGSCRERIESFQFGKPEQLWTSLQPFLIENSFALSAIDLAAYDLFGIINGPRTYETMGLEWKNIPDTSSTIGIDVPDKMIATRGLVDGAASACT</sequence>
<dbReference type="InterPro" id="IPR029017">
    <property type="entry name" value="Enolase-like_N"/>
</dbReference>